<dbReference type="Proteomes" id="UP000094527">
    <property type="component" value="Unassembled WGS sequence"/>
</dbReference>
<dbReference type="OrthoDB" id="6381281at2759"/>
<organism evidence="2 3">
    <name type="scientific">Orchesella cincta</name>
    <name type="common">Springtail</name>
    <name type="synonym">Podura cincta</name>
    <dbReference type="NCBI Taxonomy" id="48709"/>
    <lineage>
        <taxon>Eukaryota</taxon>
        <taxon>Metazoa</taxon>
        <taxon>Ecdysozoa</taxon>
        <taxon>Arthropoda</taxon>
        <taxon>Hexapoda</taxon>
        <taxon>Collembola</taxon>
        <taxon>Entomobryomorpha</taxon>
        <taxon>Entomobryoidea</taxon>
        <taxon>Orchesellidae</taxon>
        <taxon>Orchesellinae</taxon>
        <taxon>Orchesella</taxon>
    </lineage>
</organism>
<gene>
    <name evidence="2" type="ORF">Ocin01_13388</name>
</gene>
<keyword evidence="3" id="KW-1185">Reference proteome</keyword>
<evidence type="ECO:0000256" key="1">
    <source>
        <dbReference type="SAM" id="MobiDB-lite"/>
    </source>
</evidence>
<feature type="compositionally biased region" description="Gly residues" evidence="1">
    <location>
        <begin position="20"/>
        <end position="29"/>
    </location>
</feature>
<sequence>MSQCYAEMGEVPERPPTRRGSGGKIGGGKANSLTIFDMGGSHSSPKRNEIVAKPKQKVSDYNPTKSLDYFMGSSPTTSVKVFQGPRRYVCSCSAHCPTPLDFLLLDKSQQDERRASSDLDSLDGFEDEEDDDLHSLLVRAWETQVFPTIRRRFRNESERRDGLEQIRGALQLGMIEIARQTVEFLYEEGGGVPRDLHFPTLDEVRAEAVKCTVDKVKPGMSVVIRGLQDQMSSAENANSVLPAYAVAGMLRTFGLVGEVLEIDQGHDLVLVETYIESEGVLVRFWYPVSSLDKTQSGKKPTLSTNTVNMFKLHSNLISMESSLCHLYSRACYLSIAQHCTQNIFACEEQSIVENERLRVSSIAAQIAHDFDLESVQILSDQLLANYPPTRDLLSYNLQCESPSLKFLTDCGNPSVLFYKDHDLLSKCLRHKIRSASTTKDSLDSVDELTGKFLQVLEHPEKFPSHELPLDRITDFEIVTPNSAFTLISFKGPPSPSAKFMT</sequence>
<feature type="region of interest" description="Disordered" evidence="1">
    <location>
        <begin position="1"/>
        <end position="29"/>
    </location>
</feature>
<dbReference type="STRING" id="48709.A0A1D2MK32"/>
<evidence type="ECO:0000313" key="3">
    <source>
        <dbReference type="Proteomes" id="UP000094527"/>
    </source>
</evidence>
<dbReference type="InterPro" id="IPR043366">
    <property type="entry name" value="HECTD4"/>
</dbReference>
<dbReference type="PANTHER" id="PTHR46435">
    <property type="entry name" value="E3 UBIQUITIN-PROTEIN LIGASE HECTD4-RELATED"/>
    <property type="match status" value="1"/>
</dbReference>
<evidence type="ECO:0000313" key="2">
    <source>
        <dbReference type="EMBL" id="ODM93291.1"/>
    </source>
</evidence>
<protein>
    <submittedName>
        <fullName evidence="2">Putative E3 ubiquitin-protein ligase HECTD4</fullName>
    </submittedName>
</protein>
<reference evidence="2 3" key="1">
    <citation type="journal article" date="2016" name="Genome Biol. Evol.">
        <title>Gene Family Evolution Reflects Adaptation to Soil Environmental Stressors in the Genome of the Collembolan Orchesella cincta.</title>
        <authorList>
            <person name="Faddeeva-Vakhrusheva A."/>
            <person name="Derks M.F."/>
            <person name="Anvar S.Y."/>
            <person name="Agamennone V."/>
            <person name="Suring W."/>
            <person name="Smit S."/>
            <person name="van Straalen N.M."/>
            <person name="Roelofs D."/>
        </authorList>
    </citation>
    <scope>NUCLEOTIDE SEQUENCE [LARGE SCALE GENOMIC DNA]</scope>
    <source>
        <tissue evidence="2">Mixed pool</tissue>
    </source>
</reference>
<comment type="caution">
    <text evidence="2">The sequence shown here is derived from an EMBL/GenBank/DDBJ whole genome shotgun (WGS) entry which is preliminary data.</text>
</comment>
<feature type="non-terminal residue" evidence="2">
    <location>
        <position position="501"/>
    </location>
</feature>
<dbReference type="AlphaFoldDB" id="A0A1D2MK32"/>
<accession>A0A1D2MK32</accession>
<proteinExistence type="predicted"/>
<dbReference type="EMBL" id="LJIJ01001028">
    <property type="protein sequence ID" value="ODM93291.1"/>
    <property type="molecule type" value="Genomic_DNA"/>
</dbReference>
<dbReference type="PANTHER" id="PTHR46435:SF1">
    <property type="entry name" value="E3 UBIQUITIN-PROTEIN LIGASE HECTD4-RELATED"/>
    <property type="match status" value="1"/>
</dbReference>
<dbReference type="GO" id="GO:0042593">
    <property type="term" value="P:glucose homeostasis"/>
    <property type="evidence" value="ECO:0007669"/>
    <property type="project" value="TreeGrafter"/>
</dbReference>
<name>A0A1D2MK32_ORCCI</name>